<dbReference type="RefSeq" id="WP_026253621.1">
    <property type="nucleotide sequence ID" value="NZ_CP065725.1"/>
</dbReference>
<proteinExistence type="inferred from homology"/>
<keyword evidence="6 7" id="KW-0472">Membrane</keyword>
<dbReference type="GO" id="GO:0005886">
    <property type="term" value="C:plasma membrane"/>
    <property type="evidence" value="ECO:0007669"/>
    <property type="project" value="UniProtKB-SubCell"/>
</dbReference>
<accession>A0A378XCV0</accession>
<comment type="subcellular location">
    <subcellularLocation>
        <location evidence="1">Cell membrane</location>
        <topology evidence="1">Multi-pass membrane protein</topology>
    </subcellularLocation>
</comment>
<evidence type="ECO:0000313" key="10">
    <source>
        <dbReference type="EMBL" id="SUA51044.1"/>
    </source>
</evidence>
<feature type="transmembrane region" description="Helical" evidence="7">
    <location>
        <begin position="209"/>
        <end position="230"/>
    </location>
</feature>
<dbReference type="PANTHER" id="PTHR40074:SF2">
    <property type="entry name" value="O-ACETYLTRANSFERASE WECH"/>
    <property type="match status" value="1"/>
</dbReference>
<evidence type="ECO:0000313" key="12">
    <source>
        <dbReference type="Proteomes" id="UP000594903"/>
    </source>
</evidence>
<dbReference type="STRING" id="1122619.GCA_000373745_01015"/>
<dbReference type="PANTHER" id="PTHR40074">
    <property type="entry name" value="O-ACETYLTRANSFERASE WECH"/>
    <property type="match status" value="1"/>
</dbReference>
<reference evidence="9 12" key="2">
    <citation type="submission" date="2020-12" db="EMBL/GenBank/DDBJ databases">
        <title>FDA dAtabase for Regulatory Grade micrObial Sequences (FDA-ARGOS): Supporting development and validation of Infectious Disease Dx tests.</title>
        <authorList>
            <person name="Sproer C."/>
            <person name="Gronow S."/>
            <person name="Severitt S."/>
            <person name="Schroder I."/>
            <person name="Tallon L."/>
            <person name="Sadzewicz L."/>
            <person name="Zhao X."/>
            <person name="Boylan J."/>
            <person name="Ott S."/>
            <person name="Bowen H."/>
            <person name="Vavikolanu K."/>
            <person name="Mehta A."/>
            <person name="Aluvathingal J."/>
            <person name="Nadendla S."/>
            <person name="Lowell S."/>
            <person name="Myers T."/>
            <person name="Yan Y."/>
            <person name="Sichtig H."/>
        </authorList>
    </citation>
    <scope>NUCLEOTIDE SEQUENCE [LARGE SCALE GENOMIC DNA]</scope>
    <source>
        <strain evidence="9 12">FDAARGOS_872</strain>
    </source>
</reference>
<evidence type="ECO:0000256" key="7">
    <source>
        <dbReference type="SAM" id="Phobius"/>
    </source>
</evidence>
<evidence type="ECO:0000256" key="1">
    <source>
        <dbReference type="ARBA" id="ARBA00004651"/>
    </source>
</evidence>
<feature type="transmembrane region" description="Helical" evidence="7">
    <location>
        <begin position="180"/>
        <end position="197"/>
    </location>
</feature>
<evidence type="ECO:0000256" key="6">
    <source>
        <dbReference type="ARBA" id="ARBA00023136"/>
    </source>
</evidence>
<dbReference type="Proteomes" id="UP000254603">
    <property type="component" value="Unassembled WGS sequence"/>
</dbReference>
<dbReference type="EMBL" id="CP065725">
    <property type="protein sequence ID" value="QPT40420.1"/>
    <property type="molecule type" value="Genomic_DNA"/>
</dbReference>
<feature type="transmembrane region" description="Helical" evidence="7">
    <location>
        <begin position="44"/>
        <end position="61"/>
    </location>
</feature>
<feature type="transmembrane region" description="Helical" evidence="7">
    <location>
        <begin position="152"/>
        <end position="174"/>
    </location>
</feature>
<evidence type="ECO:0000313" key="9">
    <source>
        <dbReference type="EMBL" id="QPT40420.1"/>
    </source>
</evidence>
<evidence type="ECO:0000256" key="3">
    <source>
        <dbReference type="ARBA" id="ARBA00022475"/>
    </source>
</evidence>
<dbReference type="EMBL" id="UGSB01000001">
    <property type="protein sequence ID" value="SUA51044.1"/>
    <property type="molecule type" value="Genomic_DNA"/>
</dbReference>
<keyword evidence="9" id="KW-0012">Acyltransferase</keyword>
<dbReference type="GO" id="GO:0009246">
    <property type="term" value="P:enterobacterial common antigen biosynthetic process"/>
    <property type="evidence" value="ECO:0007669"/>
    <property type="project" value="TreeGrafter"/>
</dbReference>
<evidence type="ECO:0000259" key="8">
    <source>
        <dbReference type="Pfam" id="PF01757"/>
    </source>
</evidence>
<dbReference type="InterPro" id="IPR002656">
    <property type="entry name" value="Acyl_transf_3_dom"/>
</dbReference>
<keyword evidence="5 7" id="KW-1133">Transmembrane helix</keyword>
<feature type="transmembrane region" description="Helical" evidence="7">
    <location>
        <begin position="7"/>
        <end position="24"/>
    </location>
</feature>
<name>A0A378XCV0_9BURK</name>
<keyword evidence="4 7" id="KW-0812">Transmembrane</keyword>
<protein>
    <submittedName>
        <fullName evidence="9">Acyltransferase family protein</fullName>
    </submittedName>
    <submittedName>
        <fullName evidence="10">Inner membrane protein YiaH</fullName>
    </submittedName>
</protein>
<organism evidence="10 11">
    <name type="scientific">Oligella ureolytica</name>
    <dbReference type="NCBI Taxonomy" id="90244"/>
    <lineage>
        <taxon>Bacteria</taxon>
        <taxon>Pseudomonadati</taxon>
        <taxon>Pseudomonadota</taxon>
        <taxon>Betaproteobacteria</taxon>
        <taxon>Burkholderiales</taxon>
        <taxon>Alcaligenaceae</taxon>
        <taxon>Oligella</taxon>
    </lineage>
</organism>
<feature type="transmembrane region" description="Helical" evidence="7">
    <location>
        <begin position="242"/>
        <end position="262"/>
    </location>
</feature>
<gene>
    <name evidence="10" type="primary">yiaH</name>
    <name evidence="9" type="ORF">I6G29_02025</name>
    <name evidence="10" type="ORF">NCTC11997_00453</name>
</gene>
<evidence type="ECO:0000313" key="11">
    <source>
        <dbReference type="Proteomes" id="UP000254603"/>
    </source>
</evidence>
<feature type="transmembrane region" description="Helical" evidence="7">
    <location>
        <begin position="121"/>
        <end position="140"/>
    </location>
</feature>
<evidence type="ECO:0000256" key="5">
    <source>
        <dbReference type="ARBA" id="ARBA00022989"/>
    </source>
</evidence>
<dbReference type="Proteomes" id="UP000594903">
    <property type="component" value="Chromosome"/>
</dbReference>
<sequence>MYFLDNARVVAILAVITLHVSGEFLPYNDIIDSDWWFRHFFESATRWCVPVFVMISGALLLDPNKQESTKVFYKKRLNRIGVPLVFWSVFFLSWTALRQWSSWGYVDFSLLLDNLLSGEPYYHLWYLYMLVCLYLFTPLLRMIVKRCNRQQLVLITFILFVLAALNTFIDAFFVSHTDVFVFWFLSFVPYFMAGYLVRTDDNQYRLSLLLAVFVGSIIITVLACFIRLYFFEMDVGQYIYRYLSVTMIPMSLSILYLFKSIDGVLISKAINKKIASLVFAIYLVHPFFIDILFALSHQYGVSVSLGFILVSILVVLIVSLLTAFVFSRVPLLKRTI</sequence>
<dbReference type="AlphaFoldDB" id="A0A378XCV0"/>
<feature type="transmembrane region" description="Helical" evidence="7">
    <location>
        <begin position="301"/>
        <end position="326"/>
    </location>
</feature>
<reference evidence="10 11" key="1">
    <citation type="submission" date="2018-06" db="EMBL/GenBank/DDBJ databases">
        <authorList>
            <consortium name="Pathogen Informatics"/>
            <person name="Doyle S."/>
        </authorList>
    </citation>
    <scope>NUCLEOTIDE SEQUENCE [LARGE SCALE GENOMIC DNA]</scope>
    <source>
        <strain evidence="10 11">NCTC11997</strain>
    </source>
</reference>
<comment type="similarity">
    <text evidence="2">Belongs to the acyltransferase 3 family.</text>
</comment>
<evidence type="ECO:0000256" key="2">
    <source>
        <dbReference type="ARBA" id="ARBA00007400"/>
    </source>
</evidence>
<feature type="domain" description="Acyltransferase 3" evidence="8">
    <location>
        <begin position="2"/>
        <end position="321"/>
    </location>
</feature>
<evidence type="ECO:0000256" key="4">
    <source>
        <dbReference type="ARBA" id="ARBA00022692"/>
    </source>
</evidence>
<dbReference type="OrthoDB" id="1072135at2"/>
<dbReference type="Pfam" id="PF01757">
    <property type="entry name" value="Acyl_transf_3"/>
    <property type="match status" value="1"/>
</dbReference>
<feature type="transmembrane region" description="Helical" evidence="7">
    <location>
        <begin position="82"/>
        <end position="101"/>
    </location>
</feature>
<keyword evidence="9" id="KW-0808">Transferase</keyword>
<feature type="transmembrane region" description="Helical" evidence="7">
    <location>
        <begin position="274"/>
        <end position="295"/>
    </location>
</feature>
<keyword evidence="3" id="KW-1003">Cell membrane</keyword>
<keyword evidence="12" id="KW-1185">Reference proteome</keyword>
<dbReference type="GO" id="GO:0016413">
    <property type="term" value="F:O-acetyltransferase activity"/>
    <property type="evidence" value="ECO:0007669"/>
    <property type="project" value="TreeGrafter"/>
</dbReference>